<evidence type="ECO:0000313" key="2">
    <source>
        <dbReference type="Proteomes" id="UP000189229"/>
    </source>
</evidence>
<comment type="caution">
    <text evidence="1">The sequence shown here is derived from an EMBL/GenBank/DDBJ whole genome shotgun (WGS) entry which is preliminary data.</text>
</comment>
<evidence type="ECO:0000313" key="1">
    <source>
        <dbReference type="EMBL" id="OOK68654.1"/>
    </source>
</evidence>
<gene>
    <name evidence="1" type="ORF">BZL30_7046</name>
</gene>
<dbReference type="AlphaFoldDB" id="A0A1V3WNU8"/>
<organism evidence="1 2">
    <name type="scientific">Mycobacterium kansasii</name>
    <dbReference type="NCBI Taxonomy" id="1768"/>
    <lineage>
        <taxon>Bacteria</taxon>
        <taxon>Bacillati</taxon>
        <taxon>Actinomycetota</taxon>
        <taxon>Actinomycetes</taxon>
        <taxon>Mycobacteriales</taxon>
        <taxon>Mycobacteriaceae</taxon>
        <taxon>Mycobacterium</taxon>
    </lineage>
</organism>
<name>A0A1V3WNU8_MYCKA</name>
<sequence length="67" mass="7518">MNKIRPYEYEALNAAIEENIECGNSIISTAPYLHELTDLAWIDRTQARANDLNADLSIVWVTCGPIP</sequence>
<proteinExistence type="predicted"/>
<protein>
    <submittedName>
        <fullName evidence="1">Transcriptional regulator, GntR family domain protein</fullName>
    </submittedName>
</protein>
<accession>A0A1V3WNU8</accession>
<dbReference type="Proteomes" id="UP000189229">
    <property type="component" value="Unassembled WGS sequence"/>
</dbReference>
<dbReference type="EMBL" id="MVBM01000007">
    <property type="protein sequence ID" value="OOK68654.1"/>
    <property type="molecule type" value="Genomic_DNA"/>
</dbReference>
<reference evidence="1 2" key="1">
    <citation type="submission" date="2017-02" db="EMBL/GenBank/DDBJ databases">
        <title>Complete genome sequences of Mycobacterium kansasii strains isolated from rhesus macaques.</title>
        <authorList>
            <person name="Panda A."/>
            <person name="Nagaraj S."/>
            <person name="Zhao X."/>
            <person name="Tettelin H."/>
            <person name="Detolla L.J."/>
        </authorList>
    </citation>
    <scope>NUCLEOTIDE SEQUENCE [LARGE SCALE GENOMIC DNA]</scope>
    <source>
        <strain evidence="1 2">11-3813</strain>
    </source>
</reference>